<dbReference type="EMBL" id="JAPFFJ010000003">
    <property type="protein sequence ID" value="KAJ6432483.1"/>
    <property type="molecule type" value="Genomic_DNA"/>
</dbReference>
<sequence>MAQPEDDPVVRNHNNDDDDDDDGEEEEEEEGEQNDDVEDEGEEEEEEEDKDLESQKAKLRNRFQNFFSRIQTRIGPHSSPRCGYKRLRFLIRSRSRLIRAQPELPGTANVIVDVVETRSPLLGEIGVFNKGEASSSTLEGTLKYKNIFGYGDLWDGALAYDCGHKAEMSAGVFLPRFKGLVTPYTFKIDRRNSTLRPTNGFAFVSTTQIGGLAPDSRCLRFLRQPFIFWKSSAGRLLFLTVMDSLYFSYLLTKTHNLINLSSCISETCSRFWH</sequence>
<proteinExistence type="predicted"/>
<protein>
    <submittedName>
        <fullName evidence="2">Uncharacterized protein</fullName>
    </submittedName>
</protein>
<organism evidence="2 3">
    <name type="scientific">Salix udensis</name>
    <dbReference type="NCBI Taxonomy" id="889485"/>
    <lineage>
        <taxon>Eukaryota</taxon>
        <taxon>Viridiplantae</taxon>
        <taxon>Streptophyta</taxon>
        <taxon>Embryophyta</taxon>
        <taxon>Tracheophyta</taxon>
        <taxon>Spermatophyta</taxon>
        <taxon>Magnoliopsida</taxon>
        <taxon>eudicotyledons</taxon>
        <taxon>Gunneridae</taxon>
        <taxon>Pentapetalae</taxon>
        <taxon>rosids</taxon>
        <taxon>fabids</taxon>
        <taxon>Malpighiales</taxon>
        <taxon>Salicaceae</taxon>
        <taxon>Saliceae</taxon>
        <taxon>Salix</taxon>
    </lineage>
</organism>
<name>A0AAD6KZL3_9ROSI</name>
<feature type="compositionally biased region" description="Acidic residues" evidence="1">
    <location>
        <begin position="16"/>
        <end position="51"/>
    </location>
</feature>
<evidence type="ECO:0000313" key="3">
    <source>
        <dbReference type="Proteomes" id="UP001162972"/>
    </source>
</evidence>
<dbReference type="Proteomes" id="UP001162972">
    <property type="component" value="Chromosome 10"/>
</dbReference>
<dbReference type="AlphaFoldDB" id="A0AAD6KZL3"/>
<feature type="region of interest" description="Disordered" evidence="1">
    <location>
        <begin position="1"/>
        <end position="55"/>
    </location>
</feature>
<evidence type="ECO:0000313" key="2">
    <source>
        <dbReference type="EMBL" id="KAJ6432483.1"/>
    </source>
</evidence>
<accession>A0AAD6KZL3</accession>
<gene>
    <name evidence="2" type="ORF">OIU84_019675</name>
</gene>
<reference evidence="2 3" key="1">
    <citation type="journal article" date="2023" name="Int. J. Mol. Sci.">
        <title>De Novo Assembly and Annotation of 11 Diverse Shrub Willow (Salix) Genomes Reveals Novel Gene Organization in Sex-Linked Regions.</title>
        <authorList>
            <person name="Hyden B."/>
            <person name="Feng K."/>
            <person name="Yates T.B."/>
            <person name="Jawdy S."/>
            <person name="Cereghino C."/>
            <person name="Smart L.B."/>
            <person name="Muchero W."/>
        </authorList>
    </citation>
    <scope>NUCLEOTIDE SEQUENCE [LARGE SCALE GENOMIC DNA]</scope>
    <source>
        <tissue evidence="2">Shoot tip</tissue>
    </source>
</reference>
<keyword evidence="3" id="KW-1185">Reference proteome</keyword>
<comment type="caution">
    <text evidence="2">The sequence shown here is derived from an EMBL/GenBank/DDBJ whole genome shotgun (WGS) entry which is preliminary data.</text>
</comment>
<evidence type="ECO:0000256" key="1">
    <source>
        <dbReference type="SAM" id="MobiDB-lite"/>
    </source>
</evidence>